<keyword evidence="2" id="KW-1185">Reference proteome</keyword>
<organism evidence="1 2">
    <name type="scientific">Teladorsagia circumcincta</name>
    <name type="common">Brown stomach worm</name>
    <name type="synonym">Ostertagia circumcincta</name>
    <dbReference type="NCBI Taxonomy" id="45464"/>
    <lineage>
        <taxon>Eukaryota</taxon>
        <taxon>Metazoa</taxon>
        <taxon>Ecdysozoa</taxon>
        <taxon>Nematoda</taxon>
        <taxon>Chromadorea</taxon>
        <taxon>Rhabditida</taxon>
        <taxon>Rhabditina</taxon>
        <taxon>Rhabditomorpha</taxon>
        <taxon>Strongyloidea</taxon>
        <taxon>Trichostrongylidae</taxon>
        <taxon>Teladorsagia</taxon>
    </lineage>
</organism>
<evidence type="ECO:0000313" key="1">
    <source>
        <dbReference type="EMBL" id="PIO56504.1"/>
    </source>
</evidence>
<sequence>LEEDIYDWIHTGNVGKLEELVLTGYGDLLLGRNHEVEDADSIGFLEVLPQYQAKVQAIHKAVETGNLRAVRLLTDRKKLALCRDSRGLSPLHKVR</sequence>
<dbReference type="PANTHER" id="PTHR24172">
    <property type="entry name" value="ANK_REP_REGION DOMAIN-CONTAINING PROTEIN"/>
    <property type="match status" value="1"/>
</dbReference>
<feature type="non-terminal residue" evidence="1">
    <location>
        <position position="95"/>
    </location>
</feature>
<evidence type="ECO:0000313" key="2">
    <source>
        <dbReference type="Proteomes" id="UP000230423"/>
    </source>
</evidence>
<accession>A0A2G9TEW3</accession>
<dbReference type="AlphaFoldDB" id="A0A2G9TEW3"/>
<dbReference type="OrthoDB" id="432281at2759"/>
<dbReference type="Proteomes" id="UP000230423">
    <property type="component" value="Unassembled WGS sequence"/>
</dbReference>
<name>A0A2G9TEW3_TELCI</name>
<feature type="non-terminal residue" evidence="1">
    <location>
        <position position="1"/>
    </location>
</feature>
<protein>
    <submittedName>
        <fullName evidence="1">Uncharacterized protein</fullName>
    </submittedName>
</protein>
<dbReference type="InterPro" id="IPR036770">
    <property type="entry name" value="Ankyrin_rpt-contain_sf"/>
</dbReference>
<dbReference type="EMBL" id="KZ375770">
    <property type="protein sequence ID" value="PIO56504.1"/>
    <property type="molecule type" value="Genomic_DNA"/>
</dbReference>
<gene>
    <name evidence="1" type="ORF">TELCIR_22096</name>
</gene>
<reference evidence="1 2" key="1">
    <citation type="submission" date="2015-09" db="EMBL/GenBank/DDBJ databases">
        <title>Draft genome of the parasitic nematode Teladorsagia circumcincta isolate WARC Sus (inbred).</title>
        <authorList>
            <person name="Mitreva M."/>
        </authorList>
    </citation>
    <scope>NUCLEOTIDE SEQUENCE [LARGE SCALE GENOMIC DNA]</scope>
    <source>
        <strain evidence="1 2">S</strain>
    </source>
</reference>
<dbReference type="Gene3D" id="1.25.40.20">
    <property type="entry name" value="Ankyrin repeat-containing domain"/>
    <property type="match status" value="1"/>
</dbReference>
<proteinExistence type="predicted"/>
<dbReference type="PANTHER" id="PTHR24172:SF4">
    <property type="entry name" value="ANK_REP_REGION DOMAIN-CONTAINING PROTEIN"/>
    <property type="match status" value="1"/>
</dbReference>